<dbReference type="GO" id="GO:0005886">
    <property type="term" value="C:plasma membrane"/>
    <property type="evidence" value="ECO:0007669"/>
    <property type="project" value="UniProtKB-SubCell"/>
</dbReference>
<evidence type="ECO:0000256" key="3">
    <source>
        <dbReference type="ARBA" id="ARBA00022692"/>
    </source>
</evidence>
<comment type="similarity">
    <text evidence="7 10">Belongs to the fluoride channel Fluc/FEX (TC 1.A.43) family.</text>
</comment>
<evidence type="ECO:0000256" key="8">
    <source>
        <dbReference type="ARBA" id="ARBA00035585"/>
    </source>
</evidence>
<feature type="transmembrane region" description="Helical" evidence="10">
    <location>
        <begin position="29"/>
        <end position="49"/>
    </location>
</feature>
<keyword evidence="10" id="KW-0915">Sodium</keyword>
<feature type="binding site" evidence="10">
    <location>
        <position position="71"/>
    </location>
    <ligand>
        <name>Na(+)</name>
        <dbReference type="ChEBI" id="CHEBI:29101"/>
        <note>structural</note>
    </ligand>
</feature>
<feature type="binding site" evidence="10">
    <location>
        <position position="68"/>
    </location>
    <ligand>
        <name>Na(+)</name>
        <dbReference type="ChEBI" id="CHEBI:29101"/>
        <note>structural</note>
    </ligand>
</feature>
<evidence type="ECO:0000256" key="5">
    <source>
        <dbReference type="ARBA" id="ARBA00023136"/>
    </source>
</evidence>
<comment type="subcellular location">
    <subcellularLocation>
        <location evidence="1 10">Cell membrane</location>
        <topology evidence="1 10">Multi-pass membrane protein</topology>
    </subcellularLocation>
</comment>
<comment type="function">
    <text evidence="9 10">Fluoride-specific ion channel. Important for reducing fluoride concentration in the cell, thus reducing its toxicity.</text>
</comment>
<accession>A0A0A3IST8</accession>
<dbReference type="GO" id="GO:0062054">
    <property type="term" value="F:fluoride channel activity"/>
    <property type="evidence" value="ECO:0007669"/>
    <property type="project" value="UniProtKB-UniRule"/>
</dbReference>
<comment type="activity regulation">
    <text evidence="10">Na(+) is not transported, but it plays an essential structural role and its presence is essential for fluoride channel function.</text>
</comment>
<dbReference type="Pfam" id="PF02537">
    <property type="entry name" value="CRCB"/>
    <property type="match status" value="1"/>
</dbReference>
<dbReference type="HAMAP" id="MF_00454">
    <property type="entry name" value="FluC"/>
    <property type="match status" value="1"/>
</dbReference>
<gene>
    <name evidence="10" type="primary">fluC</name>
    <name evidence="10" type="synonym">crcB</name>
    <name evidence="11" type="ORF">CD30_18640</name>
</gene>
<dbReference type="AlphaFoldDB" id="A0A0A3IST8"/>
<sequence>MLVNILQVFLGGMVGAALRFSIQTFFSTFIMLWIANVLGSFLLGCLNGYYEKLSTEKMKLFFTTGMLGAFTTFSTFSQQWFELIQESYVIGIVYGLTMTLICCFVALLGYRIFRGEQ</sequence>
<name>A0A0A3IST8_9BACL</name>
<keyword evidence="10" id="KW-0479">Metal-binding</keyword>
<evidence type="ECO:0000256" key="2">
    <source>
        <dbReference type="ARBA" id="ARBA00022475"/>
    </source>
</evidence>
<dbReference type="GO" id="GO:0046872">
    <property type="term" value="F:metal ion binding"/>
    <property type="evidence" value="ECO:0007669"/>
    <property type="project" value="UniProtKB-KW"/>
</dbReference>
<keyword evidence="4 10" id="KW-1133">Transmembrane helix</keyword>
<protein>
    <recommendedName>
        <fullName evidence="10">Fluoride-specific ion channel FluC</fullName>
    </recommendedName>
</protein>
<keyword evidence="3 10" id="KW-0812">Transmembrane</keyword>
<keyword evidence="2 10" id="KW-1003">Cell membrane</keyword>
<keyword evidence="12" id="KW-1185">Reference proteome</keyword>
<dbReference type="EMBL" id="JPVQ01000067">
    <property type="protein sequence ID" value="KGR87804.1"/>
    <property type="molecule type" value="Genomic_DNA"/>
</dbReference>
<comment type="caution">
    <text evidence="11">The sequence shown here is derived from an EMBL/GenBank/DDBJ whole genome shotgun (WGS) entry which is preliminary data.</text>
</comment>
<dbReference type="Proteomes" id="UP000030595">
    <property type="component" value="Unassembled WGS sequence"/>
</dbReference>
<dbReference type="InterPro" id="IPR003691">
    <property type="entry name" value="FluC"/>
</dbReference>
<evidence type="ECO:0000313" key="11">
    <source>
        <dbReference type="EMBL" id="KGR87804.1"/>
    </source>
</evidence>
<dbReference type="GO" id="GO:0140114">
    <property type="term" value="P:cellular detoxification of fluoride"/>
    <property type="evidence" value="ECO:0007669"/>
    <property type="project" value="UniProtKB-UniRule"/>
</dbReference>
<comment type="catalytic activity">
    <reaction evidence="8">
        <text>fluoride(in) = fluoride(out)</text>
        <dbReference type="Rhea" id="RHEA:76159"/>
        <dbReference type="ChEBI" id="CHEBI:17051"/>
    </reaction>
    <physiologicalReaction direction="left-to-right" evidence="8">
        <dbReference type="Rhea" id="RHEA:76160"/>
    </physiologicalReaction>
</comment>
<feature type="transmembrane region" description="Helical" evidence="10">
    <location>
        <begin position="61"/>
        <end position="81"/>
    </location>
</feature>
<dbReference type="eggNOG" id="COG0239">
    <property type="taxonomic scope" value="Bacteria"/>
</dbReference>
<evidence type="ECO:0000256" key="9">
    <source>
        <dbReference type="ARBA" id="ARBA00049940"/>
    </source>
</evidence>
<proteinExistence type="inferred from homology"/>
<evidence type="ECO:0000256" key="6">
    <source>
        <dbReference type="ARBA" id="ARBA00023303"/>
    </source>
</evidence>
<reference evidence="11 12" key="1">
    <citation type="submission" date="2014-02" db="EMBL/GenBank/DDBJ databases">
        <title>Draft genome sequence of Lysinibacillus massiliensis CCUG 49529.</title>
        <authorList>
            <person name="Zhang F."/>
            <person name="Wang G."/>
            <person name="Zhang L."/>
        </authorList>
    </citation>
    <scope>NUCLEOTIDE SEQUENCE [LARGE SCALE GENOMIC DNA]</scope>
    <source>
        <strain evidence="11 12">CCUG 49529</strain>
    </source>
</reference>
<organism evidence="11 12">
    <name type="scientific">Ureibacillus massiliensis 4400831 = CIP 108448 = CCUG 49529</name>
    <dbReference type="NCBI Taxonomy" id="1211035"/>
    <lineage>
        <taxon>Bacteria</taxon>
        <taxon>Bacillati</taxon>
        <taxon>Bacillota</taxon>
        <taxon>Bacilli</taxon>
        <taxon>Bacillales</taxon>
        <taxon>Caryophanaceae</taxon>
        <taxon>Ureibacillus</taxon>
    </lineage>
</organism>
<evidence type="ECO:0000256" key="10">
    <source>
        <dbReference type="HAMAP-Rule" id="MF_00454"/>
    </source>
</evidence>
<feature type="transmembrane region" description="Helical" evidence="10">
    <location>
        <begin position="87"/>
        <end position="110"/>
    </location>
</feature>
<keyword evidence="5 10" id="KW-0472">Membrane</keyword>
<evidence type="ECO:0000256" key="4">
    <source>
        <dbReference type="ARBA" id="ARBA00022989"/>
    </source>
</evidence>
<keyword evidence="10" id="KW-0406">Ion transport</keyword>
<keyword evidence="6 10" id="KW-0407">Ion channel</keyword>
<evidence type="ECO:0000313" key="12">
    <source>
        <dbReference type="Proteomes" id="UP000030595"/>
    </source>
</evidence>
<keyword evidence="10" id="KW-0813">Transport</keyword>
<evidence type="ECO:0000256" key="7">
    <source>
        <dbReference type="ARBA" id="ARBA00035120"/>
    </source>
</evidence>
<evidence type="ECO:0000256" key="1">
    <source>
        <dbReference type="ARBA" id="ARBA00004651"/>
    </source>
</evidence>